<proteinExistence type="predicted"/>
<dbReference type="Pfam" id="PF03130">
    <property type="entry name" value="HEAT_PBS"/>
    <property type="match status" value="1"/>
</dbReference>
<evidence type="ECO:0000313" key="2">
    <source>
        <dbReference type="EMBL" id="KGE66912.1"/>
    </source>
</evidence>
<name>A0A0A1Z2D0_PSEFL</name>
<dbReference type="RefSeq" id="WP_038847107.1">
    <property type="nucleotide sequence ID" value="NZ_ASGY01000114.1"/>
</dbReference>
<dbReference type="EMBL" id="ASGY01000114">
    <property type="protein sequence ID" value="KGE66912.1"/>
    <property type="molecule type" value="Genomic_DNA"/>
</dbReference>
<dbReference type="GO" id="GO:0016491">
    <property type="term" value="F:oxidoreductase activity"/>
    <property type="evidence" value="ECO:0007669"/>
    <property type="project" value="TreeGrafter"/>
</dbReference>
<dbReference type="SUPFAM" id="SSF48371">
    <property type="entry name" value="ARM repeat"/>
    <property type="match status" value="1"/>
</dbReference>
<dbReference type="InterPro" id="IPR011989">
    <property type="entry name" value="ARM-like"/>
</dbReference>
<organism evidence="2 3">
    <name type="scientific">Pseudomonas fluorescens LMG 5329</name>
    <dbReference type="NCBI Taxonomy" id="1324332"/>
    <lineage>
        <taxon>Bacteria</taxon>
        <taxon>Pseudomonadati</taxon>
        <taxon>Pseudomonadota</taxon>
        <taxon>Gammaproteobacteria</taxon>
        <taxon>Pseudomonadales</taxon>
        <taxon>Pseudomonadaceae</taxon>
        <taxon>Pseudomonas</taxon>
    </lineage>
</organism>
<dbReference type="PROSITE" id="PS50077">
    <property type="entry name" value="HEAT_REPEAT"/>
    <property type="match status" value="1"/>
</dbReference>
<dbReference type="PANTHER" id="PTHR12697:SF5">
    <property type="entry name" value="DEOXYHYPUSINE HYDROXYLASE"/>
    <property type="match status" value="1"/>
</dbReference>
<dbReference type="Gene3D" id="1.25.10.10">
    <property type="entry name" value="Leucine-rich Repeat Variant"/>
    <property type="match status" value="4"/>
</dbReference>
<evidence type="ECO:0000313" key="3">
    <source>
        <dbReference type="Proteomes" id="UP000030060"/>
    </source>
</evidence>
<dbReference type="AlphaFoldDB" id="A0A0A1Z2D0"/>
<sequence length="314" mass="33533">MTYNPEIEALRPRLQATDAGMRRIALIDLADLEDPDSLQWLVDSLRNDSSIEVRAQAATLLEAWEDGDVVQALCEALTDADSSVREAAAQSLSVLKTAEAGRLLLPWTGHANISVRTAIFRALRELRLDAAAPAALSALVDVDAGVRREAVGVLGWLKHLPALEALATLASGDPDTEVRRAATGALGLASDDQVLPALHQALLDPAWQVREEAATTLGKVGSLNAGDALVAALADEYWQVRLRATRSLGRLHYLPALEALIQTLGHSISNLRKEAALALGELGDRQALTALRDAADDGDPEVRKAVRIALAQLQ</sequence>
<dbReference type="Proteomes" id="UP000030060">
    <property type="component" value="Unassembled WGS sequence"/>
</dbReference>
<dbReference type="InterPro" id="IPR004155">
    <property type="entry name" value="PBS_lyase_HEAT"/>
</dbReference>
<dbReference type="OrthoDB" id="3464935at2"/>
<dbReference type="GO" id="GO:0016829">
    <property type="term" value="F:lyase activity"/>
    <property type="evidence" value="ECO:0007669"/>
    <property type="project" value="UniProtKB-KW"/>
</dbReference>
<evidence type="ECO:0000256" key="1">
    <source>
        <dbReference type="ARBA" id="ARBA00045876"/>
    </source>
</evidence>
<dbReference type="SMART" id="SM00567">
    <property type="entry name" value="EZ_HEAT"/>
    <property type="match status" value="8"/>
</dbReference>
<keyword evidence="2" id="KW-0456">Lyase</keyword>
<dbReference type="InterPro" id="IPR021133">
    <property type="entry name" value="HEAT_type_2"/>
</dbReference>
<reference evidence="2 3" key="1">
    <citation type="journal article" date="2013" name="Genome Announc.">
        <title>Draft Genome Sequence of Pseudomonas fluorescens LMG 5329, a White Line-Inducing Principle-Producing Bioindicator for the Mushroom Pathogen Pseudomonas tolaasii.</title>
        <authorList>
            <person name="Ghequire M.G."/>
            <person name="Rokni-Zadeh H."/>
            <person name="Zarrineh P."/>
            <person name="De Mot R."/>
        </authorList>
    </citation>
    <scope>NUCLEOTIDE SEQUENCE [LARGE SCALE GENOMIC DNA]</scope>
    <source>
        <strain evidence="2 3">LMG 5329</strain>
    </source>
</reference>
<dbReference type="PANTHER" id="PTHR12697">
    <property type="entry name" value="PBS LYASE HEAT-LIKE PROTEIN"/>
    <property type="match status" value="1"/>
</dbReference>
<comment type="caution">
    <text evidence="2">The sequence shown here is derived from an EMBL/GenBank/DDBJ whole genome shotgun (WGS) entry which is preliminary data.</text>
</comment>
<protein>
    <submittedName>
        <fullName evidence="2">PBS lyase</fullName>
    </submittedName>
</protein>
<comment type="function">
    <text evidence="1">Catalyzes the hydroxylation of the N(6)-(4-aminobutyl)-L-lysine intermediate produced by deoxyhypusine synthase/DHPS on a critical lysine of the eukaryotic translation initiation factor 5A/eIF-5A. This is the second step of the post-translational modification of that lysine into an unusual amino acid residue named hypusine. Hypusination is unique to mature eIF-5A factor and is essential for its function.</text>
</comment>
<accession>A0A0A1Z2D0</accession>
<dbReference type="Pfam" id="PF13646">
    <property type="entry name" value="HEAT_2"/>
    <property type="match status" value="2"/>
</dbReference>
<gene>
    <name evidence="2" type="ORF">K814_0116160</name>
</gene>
<dbReference type="InterPro" id="IPR016024">
    <property type="entry name" value="ARM-type_fold"/>
</dbReference>